<dbReference type="InterPro" id="IPR043146">
    <property type="entry name" value="Penicillin_amidase_N_B-knob"/>
</dbReference>
<comment type="similarity">
    <text evidence="1">Belongs to the peptidase S45 family.</text>
</comment>
<dbReference type="Gene3D" id="2.30.120.10">
    <property type="match status" value="1"/>
</dbReference>
<name>A0ABQ5NSJ5_9ACTN</name>
<dbReference type="Gene3D" id="1.10.1400.10">
    <property type="match status" value="1"/>
</dbReference>
<dbReference type="SUPFAM" id="SSF56235">
    <property type="entry name" value="N-terminal nucleophile aminohydrolases (Ntn hydrolases)"/>
    <property type="match status" value="1"/>
</dbReference>
<dbReference type="Gene3D" id="1.10.439.10">
    <property type="entry name" value="Penicillin Amidohydrolase, domain 1"/>
    <property type="match status" value="1"/>
</dbReference>
<keyword evidence="3" id="KW-0378">Hydrolase</keyword>
<dbReference type="InterPro" id="IPR029055">
    <property type="entry name" value="Ntn_hydrolases_N"/>
</dbReference>
<dbReference type="RefSeq" id="WP_323445425.1">
    <property type="nucleotide sequence ID" value="NZ_BSBI01000001.1"/>
</dbReference>
<evidence type="ECO:0000313" key="7">
    <source>
        <dbReference type="Proteomes" id="UP001291653"/>
    </source>
</evidence>
<evidence type="ECO:0000256" key="1">
    <source>
        <dbReference type="ARBA" id="ARBA00006586"/>
    </source>
</evidence>
<keyword evidence="2 5" id="KW-0732">Signal</keyword>
<dbReference type="Gene3D" id="3.60.20.10">
    <property type="entry name" value="Glutamine Phosphoribosylpyrophosphate, subunit 1, domain 1"/>
    <property type="match status" value="1"/>
</dbReference>
<evidence type="ECO:0000256" key="5">
    <source>
        <dbReference type="SAM" id="SignalP"/>
    </source>
</evidence>
<reference evidence="6 7" key="1">
    <citation type="submission" date="2022-10" db="EMBL/GenBank/DDBJ databases">
        <title>Draft genome sequence of Streptomyces sp. YSPA8.</title>
        <authorList>
            <person name="Moriuchi R."/>
            <person name="Dohra H."/>
            <person name="Yamamura H."/>
            <person name="Kodani S."/>
        </authorList>
    </citation>
    <scope>NUCLEOTIDE SEQUENCE [LARGE SCALE GENOMIC DNA]</scope>
    <source>
        <strain evidence="6 7">YSPA8</strain>
    </source>
</reference>
<dbReference type="InterPro" id="IPR023343">
    <property type="entry name" value="Penicillin_amidase_dom1"/>
</dbReference>
<keyword evidence="7" id="KW-1185">Reference proteome</keyword>
<evidence type="ECO:0000313" key="6">
    <source>
        <dbReference type="EMBL" id="GLF93348.1"/>
    </source>
</evidence>
<dbReference type="EMBL" id="BSBI01000001">
    <property type="protein sequence ID" value="GLF93348.1"/>
    <property type="molecule type" value="Genomic_DNA"/>
</dbReference>
<accession>A0ABQ5NSJ5</accession>
<protein>
    <submittedName>
        <fullName evidence="6">Penicillin acylase family protein</fullName>
    </submittedName>
</protein>
<dbReference type="Pfam" id="PF01804">
    <property type="entry name" value="Penicil_amidase"/>
    <property type="match status" value="1"/>
</dbReference>
<dbReference type="InterPro" id="IPR002692">
    <property type="entry name" value="S45"/>
</dbReference>
<dbReference type="PANTHER" id="PTHR34218">
    <property type="entry name" value="PEPTIDASE S45 PENICILLIN AMIDASE"/>
    <property type="match status" value="1"/>
</dbReference>
<dbReference type="Proteomes" id="UP001291653">
    <property type="component" value="Unassembled WGS sequence"/>
</dbReference>
<gene>
    <name evidence="6" type="ORF">SYYSPA8_03645</name>
</gene>
<comment type="caution">
    <text evidence="6">The sequence shown here is derived from an EMBL/GenBank/DDBJ whole genome shotgun (WGS) entry which is preliminary data.</text>
</comment>
<organism evidence="6 7">
    <name type="scientific">Streptomyces yaizuensis</name>
    <dbReference type="NCBI Taxonomy" id="2989713"/>
    <lineage>
        <taxon>Bacteria</taxon>
        <taxon>Bacillati</taxon>
        <taxon>Actinomycetota</taxon>
        <taxon>Actinomycetes</taxon>
        <taxon>Kitasatosporales</taxon>
        <taxon>Streptomycetaceae</taxon>
        <taxon>Streptomyces</taxon>
    </lineage>
</organism>
<dbReference type="InterPro" id="IPR043147">
    <property type="entry name" value="Penicillin_amidase_A-knob"/>
</dbReference>
<evidence type="ECO:0000256" key="4">
    <source>
        <dbReference type="ARBA" id="ARBA00023145"/>
    </source>
</evidence>
<feature type="chain" id="PRO_5046614022" evidence="5">
    <location>
        <begin position="34"/>
        <end position="825"/>
    </location>
</feature>
<feature type="signal peptide" evidence="5">
    <location>
        <begin position="1"/>
        <end position="33"/>
    </location>
</feature>
<proteinExistence type="inferred from homology"/>
<dbReference type="PANTHER" id="PTHR34218:SF3">
    <property type="entry name" value="ACYL-HOMOSERINE LACTONE ACYLASE PVDQ"/>
    <property type="match status" value="1"/>
</dbReference>
<evidence type="ECO:0000256" key="2">
    <source>
        <dbReference type="ARBA" id="ARBA00022729"/>
    </source>
</evidence>
<keyword evidence="4" id="KW-0865">Zymogen</keyword>
<evidence type="ECO:0000256" key="3">
    <source>
        <dbReference type="ARBA" id="ARBA00022801"/>
    </source>
</evidence>
<sequence>MFFRTTFPKPGRIPRPRRSLRVLVIAATALATAAVTVPPTAADGPAPPRTEIRAGSGALSATIRYTEYGLPHITARDYAGLGFGTGYAQAADQVCVLADGFATVRAERSRHFGADARPDGSLADTRTNLTSDLLFQGLRDSGTASKLLDRPAPAGPGPQVRELMRGWVRGYNTWLARNTVTDPACRGRAWVRPVSVHDLALVAHALHATAGQQMLAEGIVGAAPPPPGAAAGATAGPAPHPERTARAARDLVERARGTMGSNAVAFHGSTTANGRGLLIGNPHYPWQGGRRFWQAHQTIPGELDVAGATLVASPIVNIGYNRHVAWSHTVSTGTPLTLHRLTLDPGDPTVHLVDGRPERMKKRTVTVRVRGGAPVTRTQWWTRYGPVVTEADGLPVPWTRTHAYALGDPNAAQLRFYATSLAFGKARDTDGVLAALRRTQGLPWVNTVAADSRGGSLFTQSQILPRITDDLAARCLTPLGQATYPSAGLAVLDGSRAACTPGRDPGALQPGVFGPGRMPTLKNAPYAANSNDSAWLAHPDRPLRGYPRVFGDIDAPRSLRTRGGIEDLTALAGRGGLRIADAQRHQFANRAPAGGLAAADLARACAALPGGHATATDGTRVDISAACPALRAWDRTTDTGSRGALLFDRLWRRLTDRVPEERLWKVPFSPADPVRTPHTLDTDLPEVARALADTVRELRSMGAKPDARWGEHHFSERGGTRIPVHGGAHRLGVWNMMEGRWDPAAGGYAEIRHGTSHLQAVTWNGTGCPVARTLLAYGQSSDPTSPHSHDQTRLLSAKKWVTPRFCEKDILASPALRTLTVREDR</sequence>